<comment type="caution">
    <text evidence="3">The sequence shown here is derived from an EMBL/GenBank/DDBJ whole genome shotgun (WGS) entry which is preliminary data.</text>
</comment>
<accession>A0ABT0SS41</accession>
<dbReference type="InterPro" id="IPR025391">
    <property type="entry name" value="DUF4123"/>
</dbReference>
<feature type="region of interest" description="Disordered" evidence="1">
    <location>
        <begin position="287"/>
        <end position="308"/>
    </location>
</feature>
<protein>
    <submittedName>
        <fullName evidence="3">DUF4123 domain-containing protein</fullName>
    </submittedName>
</protein>
<dbReference type="RefSeq" id="WP_250082260.1">
    <property type="nucleotide sequence ID" value="NZ_JAMJPJ010000018.1"/>
</dbReference>
<dbReference type="EMBL" id="JAMJPJ010000018">
    <property type="protein sequence ID" value="MCL7930566.1"/>
    <property type="molecule type" value="Genomic_DNA"/>
</dbReference>
<evidence type="ECO:0000256" key="1">
    <source>
        <dbReference type="SAM" id="MobiDB-lite"/>
    </source>
</evidence>
<sequence>MALPSCTHLVLDAAQPEVREQWYRRSAYSADGELLYTGTPFAHLSAVSPIVARTSTDDPFLRWVTTQRPNLRWGVLLESCASSQQLVSHFQHWLTILNDQGNEVLWRFYDPEVLPYFLNAFGEQERSQWFGPCTAVHCLTPKGLVTQRVRKGKEQQEDALSQPLPVAPWWRITQRHLQLLHPLLRKELIAEARQRLLLAAWPWLMHLETSTIDARLGEVIDRLIALNQGELPSIDMAEHFCLLVFTSCSHLEQRDDFKKAVATHGIAKTLTLWQVYAYGHLPDRGHHDTQWLPDGPQMSTLERQGTTS</sequence>
<evidence type="ECO:0000313" key="4">
    <source>
        <dbReference type="Proteomes" id="UP001165308"/>
    </source>
</evidence>
<feature type="domain" description="DUF4123" evidence="2">
    <location>
        <begin position="9"/>
        <end position="128"/>
    </location>
</feature>
<dbReference type="Proteomes" id="UP001165308">
    <property type="component" value="Unassembled WGS sequence"/>
</dbReference>
<evidence type="ECO:0000259" key="2">
    <source>
        <dbReference type="Pfam" id="PF13503"/>
    </source>
</evidence>
<proteinExistence type="predicted"/>
<dbReference type="Pfam" id="PF13503">
    <property type="entry name" value="DUF4123"/>
    <property type="match status" value="1"/>
</dbReference>
<evidence type="ECO:0000313" key="3">
    <source>
        <dbReference type="EMBL" id="MCL7930566.1"/>
    </source>
</evidence>
<reference evidence="3" key="1">
    <citation type="submission" date="2022-05" db="EMBL/GenBank/DDBJ databases">
        <title>Halomonas geminus sp. nov. and Halomonas llamarensis sp. nov. isolated from high-altitude salars of the Atacama Desert.</title>
        <authorList>
            <person name="Hintersatz C."/>
            <person name="Rojas L.A."/>
            <person name="Wei T.-S."/>
            <person name="Kutschke S."/>
            <person name="Lehmann F."/>
            <person name="Jain R."/>
            <person name="Pollmann K."/>
        </authorList>
    </citation>
    <scope>NUCLEOTIDE SEQUENCE</scope>
    <source>
        <strain evidence="3">ATCHA</strain>
    </source>
</reference>
<organism evidence="3 4">
    <name type="scientific">Halomonas llamarensis</name>
    <dbReference type="NCBI Taxonomy" id="2945104"/>
    <lineage>
        <taxon>Bacteria</taxon>
        <taxon>Pseudomonadati</taxon>
        <taxon>Pseudomonadota</taxon>
        <taxon>Gammaproteobacteria</taxon>
        <taxon>Oceanospirillales</taxon>
        <taxon>Halomonadaceae</taxon>
        <taxon>Halomonas</taxon>
    </lineage>
</organism>
<feature type="compositionally biased region" description="Polar residues" evidence="1">
    <location>
        <begin position="297"/>
        <end position="308"/>
    </location>
</feature>
<keyword evidence="4" id="KW-1185">Reference proteome</keyword>
<gene>
    <name evidence="3" type="ORF">M8006_11380</name>
</gene>
<name>A0ABT0SS41_9GAMM</name>